<proteinExistence type="inferred from homology"/>
<keyword evidence="4 5" id="KW-0720">Serine protease</keyword>
<evidence type="ECO:0008006" key="12">
    <source>
        <dbReference type="Google" id="ProtNLM"/>
    </source>
</evidence>
<dbReference type="PANTHER" id="PTHR43806">
    <property type="entry name" value="PEPTIDASE S8"/>
    <property type="match status" value="1"/>
</dbReference>
<keyword evidence="2 5" id="KW-0645">Protease</keyword>
<name>A0ABN2NG62_9PSEU</name>
<dbReference type="InterPro" id="IPR023827">
    <property type="entry name" value="Peptidase_S8_Asp-AS"/>
</dbReference>
<comment type="similarity">
    <text evidence="1 5 6">Belongs to the peptidase S8 family.</text>
</comment>
<dbReference type="InterPro" id="IPR010259">
    <property type="entry name" value="S8pro/Inhibitor_I9"/>
</dbReference>
<dbReference type="EMBL" id="BAAAQK010000023">
    <property type="protein sequence ID" value="GAA1867943.1"/>
    <property type="molecule type" value="Genomic_DNA"/>
</dbReference>
<dbReference type="Gene3D" id="3.30.70.80">
    <property type="entry name" value="Peptidase S8 propeptide/proteinase inhibitor I9"/>
    <property type="match status" value="1"/>
</dbReference>
<evidence type="ECO:0000256" key="6">
    <source>
        <dbReference type="RuleBase" id="RU003355"/>
    </source>
</evidence>
<keyword evidence="3 5" id="KW-0378">Hydrolase</keyword>
<gene>
    <name evidence="10" type="ORF">GCM10009836_55480</name>
</gene>
<dbReference type="InterPro" id="IPR034193">
    <property type="entry name" value="PCSK9_ProteinaseK-like"/>
</dbReference>
<dbReference type="InterPro" id="IPR050131">
    <property type="entry name" value="Peptidase_S8_subtilisin-like"/>
</dbReference>
<evidence type="ECO:0000256" key="5">
    <source>
        <dbReference type="PROSITE-ProRule" id="PRU01240"/>
    </source>
</evidence>
<feature type="domain" description="Peptidase S8/S53" evidence="8">
    <location>
        <begin position="135"/>
        <end position="359"/>
    </location>
</feature>
<comment type="caution">
    <text evidence="10">The sequence shown here is derived from an EMBL/GenBank/DDBJ whole genome shotgun (WGS) entry which is preliminary data.</text>
</comment>
<evidence type="ECO:0000256" key="1">
    <source>
        <dbReference type="ARBA" id="ARBA00011073"/>
    </source>
</evidence>
<dbReference type="PROSITE" id="PS00137">
    <property type="entry name" value="SUBTILASE_HIS"/>
    <property type="match status" value="1"/>
</dbReference>
<dbReference type="InterPro" id="IPR022398">
    <property type="entry name" value="Peptidase_S8_His-AS"/>
</dbReference>
<evidence type="ECO:0000256" key="2">
    <source>
        <dbReference type="ARBA" id="ARBA00022670"/>
    </source>
</evidence>
<dbReference type="InterPro" id="IPR036852">
    <property type="entry name" value="Peptidase_S8/S53_dom_sf"/>
</dbReference>
<dbReference type="InterPro" id="IPR000209">
    <property type="entry name" value="Peptidase_S8/S53_dom"/>
</dbReference>
<dbReference type="RefSeq" id="WP_344423368.1">
    <property type="nucleotide sequence ID" value="NZ_BAAAQK010000023.1"/>
</dbReference>
<accession>A0ABN2NG62</accession>
<reference evidence="10 11" key="1">
    <citation type="journal article" date="2019" name="Int. J. Syst. Evol. Microbiol.">
        <title>The Global Catalogue of Microorganisms (GCM) 10K type strain sequencing project: providing services to taxonomists for standard genome sequencing and annotation.</title>
        <authorList>
            <consortium name="The Broad Institute Genomics Platform"/>
            <consortium name="The Broad Institute Genome Sequencing Center for Infectious Disease"/>
            <person name="Wu L."/>
            <person name="Ma J."/>
        </authorList>
    </citation>
    <scope>NUCLEOTIDE SEQUENCE [LARGE SCALE GENOMIC DNA]</scope>
    <source>
        <strain evidence="10 11">JCM 16009</strain>
    </source>
</reference>
<dbReference type="InterPro" id="IPR015500">
    <property type="entry name" value="Peptidase_S8_subtilisin-rel"/>
</dbReference>
<evidence type="ECO:0000259" key="8">
    <source>
        <dbReference type="Pfam" id="PF00082"/>
    </source>
</evidence>
<dbReference type="CDD" id="cd04077">
    <property type="entry name" value="Peptidases_S8_PCSK9_ProteinaseK_like"/>
    <property type="match status" value="1"/>
</dbReference>
<feature type="active site" description="Charge relay system" evidence="5">
    <location>
        <position position="326"/>
    </location>
</feature>
<evidence type="ECO:0000256" key="3">
    <source>
        <dbReference type="ARBA" id="ARBA00022801"/>
    </source>
</evidence>
<dbReference type="InterPro" id="IPR023828">
    <property type="entry name" value="Peptidase_S8_Ser-AS"/>
</dbReference>
<evidence type="ECO:0000256" key="7">
    <source>
        <dbReference type="SAM" id="MobiDB-lite"/>
    </source>
</evidence>
<dbReference type="PROSITE" id="PS00138">
    <property type="entry name" value="SUBTILASE_SER"/>
    <property type="match status" value="1"/>
</dbReference>
<dbReference type="InterPro" id="IPR037045">
    <property type="entry name" value="S8pro/Inhibitor_I9_sf"/>
</dbReference>
<feature type="domain" description="Inhibitor I9" evidence="9">
    <location>
        <begin position="48"/>
        <end position="81"/>
    </location>
</feature>
<dbReference type="PROSITE" id="PS00136">
    <property type="entry name" value="SUBTILASE_ASP"/>
    <property type="match status" value="1"/>
</dbReference>
<dbReference type="PROSITE" id="PS51892">
    <property type="entry name" value="SUBTILASE"/>
    <property type="match status" value="1"/>
</dbReference>
<sequence>MTAALAAYGPAAQIPAAATVDGDYVVLADSVQRATAAASAVGATPSMLYTRALTGFAARLDAAQLAQLRGYPGVLGVEQDLRIDPLEPRAQRLSAPAPVRGNTEGTQANPVNWGLDRIDQPNLPLDGSYTTKATGQGVTVYVVDTGVDVTHPEFGGRAQWGTNTIDQNDTDCDGHGTVVGGIAASTDYGVAKDAQIRAVKVLDCNGSGTLSSLLSGIDWVLKNHQGGPAVAVMSWSYGPSDALLSAVTNLVNDGVFVASSAGNSGANDCSVAPRAAPGVLVVANSTIDDKRNTTSSTGPCVGLYAPGTSIIAPVPGGKTASYTGTSMAAPFVAGVAALYKQTYGDAPSAAVKQWIIDHAVPGKIAGGEEGGTPNLLLNTGGL</sequence>
<dbReference type="PANTHER" id="PTHR43806:SF11">
    <property type="entry name" value="CEREVISIN-RELATED"/>
    <property type="match status" value="1"/>
</dbReference>
<dbReference type="Pfam" id="PF00082">
    <property type="entry name" value="Peptidase_S8"/>
    <property type="match status" value="1"/>
</dbReference>
<dbReference type="PRINTS" id="PR00723">
    <property type="entry name" value="SUBTILISIN"/>
</dbReference>
<evidence type="ECO:0000313" key="10">
    <source>
        <dbReference type="EMBL" id="GAA1867943.1"/>
    </source>
</evidence>
<dbReference type="Gene3D" id="3.40.50.200">
    <property type="entry name" value="Peptidase S8/S53 domain"/>
    <property type="match status" value="1"/>
</dbReference>
<keyword evidence="11" id="KW-1185">Reference proteome</keyword>
<organism evidence="10 11">
    <name type="scientific">Pseudonocardia ailaonensis</name>
    <dbReference type="NCBI Taxonomy" id="367279"/>
    <lineage>
        <taxon>Bacteria</taxon>
        <taxon>Bacillati</taxon>
        <taxon>Actinomycetota</taxon>
        <taxon>Actinomycetes</taxon>
        <taxon>Pseudonocardiales</taxon>
        <taxon>Pseudonocardiaceae</taxon>
        <taxon>Pseudonocardia</taxon>
    </lineage>
</organism>
<protein>
    <recommendedName>
        <fullName evidence="12">Peptidase S8</fullName>
    </recommendedName>
</protein>
<dbReference type="Pfam" id="PF05922">
    <property type="entry name" value="Inhibitor_I9"/>
    <property type="match status" value="1"/>
</dbReference>
<dbReference type="SUPFAM" id="SSF54897">
    <property type="entry name" value="Protease propeptides/inhibitors"/>
    <property type="match status" value="1"/>
</dbReference>
<feature type="active site" description="Charge relay system" evidence="5">
    <location>
        <position position="144"/>
    </location>
</feature>
<evidence type="ECO:0000259" key="9">
    <source>
        <dbReference type="Pfam" id="PF05922"/>
    </source>
</evidence>
<dbReference type="SUPFAM" id="SSF52743">
    <property type="entry name" value="Subtilisin-like"/>
    <property type="match status" value="1"/>
</dbReference>
<evidence type="ECO:0000313" key="11">
    <source>
        <dbReference type="Proteomes" id="UP001500449"/>
    </source>
</evidence>
<feature type="active site" description="Charge relay system" evidence="5">
    <location>
        <position position="175"/>
    </location>
</feature>
<feature type="region of interest" description="Disordered" evidence="7">
    <location>
        <begin position="94"/>
        <end position="116"/>
    </location>
</feature>
<evidence type="ECO:0000256" key="4">
    <source>
        <dbReference type="ARBA" id="ARBA00022825"/>
    </source>
</evidence>
<dbReference type="Proteomes" id="UP001500449">
    <property type="component" value="Unassembled WGS sequence"/>
</dbReference>